<dbReference type="AlphaFoldDB" id="A0A225AF17"/>
<comment type="caution">
    <text evidence="1">The sequence shown here is derived from an EMBL/GenBank/DDBJ whole genome shotgun (WGS) entry which is preliminary data.</text>
</comment>
<gene>
    <name evidence="1" type="ORF">UA08_04872</name>
</gene>
<dbReference type="Proteomes" id="UP000214365">
    <property type="component" value="Unassembled WGS sequence"/>
</dbReference>
<proteinExistence type="predicted"/>
<organism evidence="1 2">
    <name type="scientific">Talaromyces atroroseus</name>
    <dbReference type="NCBI Taxonomy" id="1441469"/>
    <lineage>
        <taxon>Eukaryota</taxon>
        <taxon>Fungi</taxon>
        <taxon>Dikarya</taxon>
        <taxon>Ascomycota</taxon>
        <taxon>Pezizomycotina</taxon>
        <taxon>Eurotiomycetes</taxon>
        <taxon>Eurotiomycetidae</taxon>
        <taxon>Eurotiales</taxon>
        <taxon>Trichocomaceae</taxon>
        <taxon>Talaromyces</taxon>
        <taxon>Talaromyces sect. Trachyspermi</taxon>
    </lineage>
</organism>
<dbReference type="GeneID" id="31004627"/>
<dbReference type="RefSeq" id="XP_020120013.1">
    <property type="nucleotide sequence ID" value="XM_020267189.1"/>
</dbReference>
<sequence length="284" mass="32766">MRALSESFSNQDTTPLVPIQPETLQREWRDLNRALGALIKKGIPVVEWGNSIMHRWGLVEIRPGVEWGIPDSLCQLASQTLVENDFPVAPERENFDRYMGGWIELCTSHDRYPTGQEQIHLYRLSTLRISYAQTVCSTFNFDLPILTPCPSEYWTSLVSYLQELDSHDPKLCRVEGDLGAFISRPCDGPPANTQYYSEEEEELADREFEESIPIGQAKLDHWHWHNDPNGEHLRRAKRIVSRPIWRRWLGLLAHIFLEFIEAKPTVEHQQCVVVSAAMIGMAWI</sequence>
<protein>
    <submittedName>
        <fullName evidence="1">Uncharacterized protein</fullName>
    </submittedName>
</protein>
<accession>A0A225AF17</accession>
<evidence type="ECO:0000313" key="1">
    <source>
        <dbReference type="EMBL" id="OKL59892.1"/>
    </source>
</evidence>
<name>A0A225AF17_TALAT</name>
<reference evidence="1 2" key="1">
    <citation type="submission" date="2015-06" db="EMBL/GenBank/DDBJ databases">
        <title>Talaromyces atroroseus IBT 11181 draft genome.</title>
        <authorList>
            <person name="Rasmussen K.B."/>
            <person name="Rasmussen S."/>
            <person name="Petersen B."/>
            <person name="Sicheritz-Ponten T."/>
            <person name="Mortensen U.H."/>
            <person name="Thrane U."/>
        </authorList>
    </citation>
    <scope>NUCLEOTIDE SEQUENCE [LARGE SCALE GENOMIC DNA]</scope>
    <source>
        <strain evidence="1 2">IBT 11181</strain>
    </source>
</reference>
<dbReference type="EMBL" id="LFMY01000006">
    <property type="protein sequence ID" value="OKL59892.1"/>
    <property type="molecule type" value="Genomic_DNA"/>
</dbReference>
<keyword evidence="2" id="KW-1185">Reference proteome</keyword>
<evidence type="ECO:0000313" key="2">
    <source>
        <dbReference type="Proteomes" id="UP000214365"/>
    </source>
</evidence>
<dbReference type="OrthoDB" id="4202165at2759"/>